<keyword evidence="2" id="KW-1185">Reference proteome</keyword>
<reference evidence="1 2" key="1">
    <citation type="submission" date="2024-04" db="EMBL/GenBank/DDBJ databases">
        <authorList>
            <person name="Fracassetti M."/>
        </authorList>
    </citation>
    <scope>NUCLEOTIDE SEQUENCE [LARGE SCALE GENOMIC DNA]</scope>
</reference>
<dbReference type="AlphaFoldDB" id="A0AAV2ESC4"/>
<evidence type="ECO:0000313" key="2">
    <source>
        <dbReference type="Proteomes" id="UP001497516"/>
    </source>
</evidence>
<proteinExistence type="predicted"/>
<evidence type="ECO:0000313" key="1">
    <source>
        <dbReference type="EMBL" id="CAL1388508.1"/>
    </source>
</evidence>
<accession>A0AAV2ESC4</accession>
<protein>
    <recommendedName>
        <fullName evidence="3">Secreted protein</fullName>
    </recommendedName>
</protein>
<dbReference type="Proteomes" id="UP001497516">
    <property type="component" value="Chromosome 5"/>
</dbReference>
<evidence type="ECO:0008006" key="3">
    <source>
        <dbReference type="Google" id="ProtNLM"/>
    </source>
</evidence>
<name>A0AAV2ESC4_9ROSI</name>
<gene>
    <name evidence="1" type="ORF">LTRI10_LOCUS29436</name>
</gene>
<sequence length="80" mass="9157">MQGSGSAVCLSSFCCCFVDYCIPEKKLATVNCNKRHLANLDKLLQKKKTSSETRRWSDYLANQSREEFAGQVEVQVFLFR</sequence>
<dbReference type="EMBL" id="OZ034818">
    <property type="protein sequence ID" value="CAL1388508.1"/>
    <property type="molecule type" value="Genomic_DNA"/>
</dbReference>
<organism evidence="1 2">
    <name type="scientific">Linum trigynum</name>
    <dbReference type="NCBI Taxonomy" id="586398"/>
    <lineage>
        <taxon>Eukaryota</taxon>
        <taxon>Viridiplantae</taxon>
        <taxon>Streptophyta</taxon>
        <taxon>Embryophyta</taxon>
        <taxon>Tracheophyta</taxon>
        <taxon>Spermatophyta</taxon>
        <taxon>Magnoliopsida</taxon>
        <taxon>eudicotyledons</taxon>
        <taxon>Gunneridae</taxon>
        <taxon>Pentapetalae</taxon>
        <taxon>rosids</taxon>
        <taxon>fabids</taxon>
        <taxon>Malpighiales</taxon>
        <taxon>Linaceae</taxon>
        <taxon>Linum</taxon>
    </lineage>
</organism>